<dbReference type="PANTHER" id="PTHR48187:SF2">
    <property type="entry name" value="LD21810P"/>
    <property type="match status" value="1"/>
</dbReference>
<feature type="compositionally biased region" description="Basic and acidic residues" evidence="2">
    <location>
        <begin position="962"/>
        <end position="978"/>
    </location>
</feature>
<dbReference type="PANTHER" id="PTHR48187">
    <property type="entry name" value="LD21810P"/>
    <property type="match status" value="1"/>
</dbReference>
<feature type="region of interest" description="Disordered" evidence="2">
    <location>
        <begin position="962"/>
        <end position="1040"/>
    </location>
</feature>
<proteinExistence type="inferred from homology"/>
<dbReference type="OrthoDB" id="5086500at2759"/>
<evidence type="ECO:0000259" key="3">
    <source>
        <dbReference type="Pfam" id="PF00931"/>
    </source>
</evidence>
<dbReference type="InterPro" id="IPR027417">
    <property type="entry name" value="P-loop_NTPase"/>
</dbReference>
<feature type="region of interest" description="Disordered" evidence="2">
    <location>
        <begin position="313"/>
        <end position="369"/>
    </location>
</feature>
<dbReference type="Proteomes" id="UP000006701">
    <property type="component" value="Unassembled WGS sequence"/>
</dbReference>
<feature type="compositionally biased region" description="Basic and acidic residues" evidence="2">
    <location>
        <begin position="1015"/>
        <end position="1027"/>
    </location>
</feature>
<sequence length="1511" mass="167796">MSDRAAKVKVKDLGLTQVYCSEKPLVDIVFVHGLNGHPHKTWSTNDVFWPADLLPPMLDQHRVRVLTYGYNASVVAFTDGVSRDRVHNHAETLASALAANRNLRNCSDRPIIFVCHSLGGLVVKRALIYCRSVSNEKIEHLRSIFVSTYGILFLGTPHNGSDIAKWGLLLQNICSAVLPKKVMDTSGDLVKALRTNNETLQNINSLFADIIGRFHIFFFHETRSTDVKGTREMIVDESSAAPYIDGVERSGIDADHSHMCKFEDDNAPGFESVADALFRYARDAPHAILDRWVEEEKTRLIARQAKAREIFNNENMSPSPSVHNAHPTGRNHHLLLSPQQSGSVTLQNPPDRLALKGRESPEPGPSVSTATLALSRSSLKGPLFVAPTGFHPNATFFGMTRELDILHSRLFRAKKRAERLVAVLICGGPGFGKSHLARQYIFTHRDCYAGGIFWVDAKSRESTSKCFWDIAQAAMLTDELEFESPDSKTPQRYVEVVRNWFQTREEWLLVFDGLNFDHEDDLNHFKQFLPFNKRCSIIYTSVDRTLRKKQRLYEPYCLQVPPLTVEDACKLLFKDLGIKRPSKEQIRKGTELVNHYECLPLAIHAISHRLSAMSKPIEKYHIDSHLTDEKLAEPFLSIMRDLFRMNHLEALSLINILSFLGHHVPVGLINLGRPALEVLNVQILTSSRPGERPDIDTTLGILIKYGLIERTSDAYALHPRNLSPQSEKDNILEAGDVIPDLSESQTESSQEAFFSVYQSAGSIDVIKIHSVVQGFCRDELKIMDEEMRKQPDRPDTPKYAEDYYPSWLVVATRVLCRSYENAKKRMDHVDDYGLVKDYREYETQASRLVENFPRRRSSEPEIVREARIDLRQMMKSISDAIHQLSPSSSQDSVRKHRSVFDRSSSSSSSMPDSSFDDGPSRQLTWDLNDMVAVKVESPKEMPPAAHQFNLSPFIPHIFRESSSGREGYESDNEYRPGETRISPAHSHISQSTEKPSPSQPPSPPRDDQGWQVVEKPQKPRPGKERQPKQRPKFPRHIQGARLAAPVLEIFPVEGRSISNSSLNNGRSSSSVSATEALTAVHNASSPRTSEEDIHWAGTEHGSGNKENSRTWAAVAAKAKRAVDVSSPTKRASSSSLGAEVGPSLLGTQPLQGKSSVKSLDTRPSTGQGPSPPRETQIERMSRSTYSEPSQDYLAQHLNALDLRAAPESRYHARQLSAVAPMAAAPLRDMSASSPSLLPYYPPPIPYENQIEIAVARRLNATAQQVPAPAPVPISQTATNLNPILHPSAIMPGASPPSSLMAEAVGYGGYISDPPPVLEPMSRGPSGQSQQSWYTEPVRFPPRFPPMPATAATMGPFLPQQQTLSGAGSWIGDGQQPGGFGAGMPADIAFAARTQTRPASSLDSSLHGREFGWEGEPVPNIAFPPSATTLHFGAHQVDVRDARQRFELSSRYPVQGPSAPAYHLYHSNRSGPLMRQTQEMAIPGPAQGAYDRRARSGSSPLNPDFHHLGSNL</sequence>
<dbReference type="Gene3D" id="3.40.50.300">
    <property type="entry name" value="P-loop containing nucleotide triphosphate hydrolases"/>
    <property type="match status" value="1"/>
</dbReference>
<dbReference type="Pfam" id="PF05057">
    <property type="entry name" value="DUF676"/>
    <property type="match status" value="1"/>
</dbReference>
<feature type="compositionally biased region" description="Polar residues" evidence="2">
    <location>
        <begin position="1125"/>
        <end position="1136"/>
    </location>
</feature>
<dbReference type="GO" id="GO:0043531">
    <property type="term" value="F:ADP binding"/>
    <property type="evidence" value="ECO:0007669"/>
    <property type="project" value="InterPro"/>
</dbReference>
<dbReference type="InterPro" id="IPR002182">
    <property type="entry name" value="NB-ARC"/>
</dbReference>
<feature type="compositionally biased region" description="Low complexity" evidence="2">
    <location>
        <begin position="901"/>
        <end position="917"/>
    </location>
</feature>
<feature type="compositionally biased region" description="Polar residues" evidence="2">
    <location>
        <begin position="337"/>
        <end position="348"/>
    </location>
</feature>
<feature type="compositionally biased region" description="Polar residues" evidence="2">
    <location>
        <begin position="313"/>
        <end position="322"/>
    </location>
</feature>
<accession>A1CKQ1</accession>
<dbReference type="ESTHER" id="aspcl-a1ckq1">
    <property type="family name" value="6_AlphaBeta_hydrolase"/>
</dbReference>
<evidence type="ECO:0000259" key="4">
    <source>
        <dbReference type="Pfam" id="PF05057"/>
    </source>
</evidence>
<dbReference type="HOGENOM" id="CLU_001668_1_0_1"/>
<dbReference type="RefSeq" id="XP_001271151.1">
    <property type="nucleotide sequence ID" value="XM_001271150.1"/>
</dbReference>
<organism evidence="5 6">
    <name type="scientific">Aspergillus clavatus (strain ATCC 1007 / CBS 513.65 / DSM 816 / NCTC 3887 / NRRL 1 / QM 1276 / 107)</name>
    <dbReference type="NCBI Taxonomy" id="344612"/>
    <lineage>
        <taxon>Eukaryota</taxon>
        <taxon>Fungi</taxon>
        <taxon>Dikarya</taxon>
        <taxon>Ascomycota</taxon>
        <taxon>Pezizomycotina</taxon>
        <taxon>Eurotiomycetes</taxon>
        <taxon>Eurotiomycetidae</taxon>
        <taxon>Eurotiales</taxon>
        <taxon>Aspergillaceae</taxon>
        <taxon>Aspergillus</taxon>
        <taxon>Aspergillus subgen. Fumigati</taxon>
    </lineage>
</organism>
<evidence type="ECO:0000256" key="2">
    <source>
        <dbReference type="SAM" id="MobiDB-lite"/>
    </source>
</evidence>
<feature type="domain" description="NB-ARC" evidence="3">
    <location>
        <begin position="404"/>
        <end position="573"/>
    </location>
</feature>
<dbReference type="OMA" id="QSWATEP"/>
<dbReference type="KEGG" id="act:ACLA_039400"/>
<keyword evidence="6" id="KW-1185">Reference proteome</keyword>
<feature type="compositionally biased region" description="Polar residues" evidence="2">
    <location>
        <begin position="1145"/>
        <end position="1168"/>
    </location>
</feature>
<dbReference type="Gene3D" id="3.40.50.1820">
    <property type="entry name" value="alpha/beta hydrolase"/>
    <property type="match status" value="1"/>
</dbReference>
<dbReference type="InterPro" id="IPR029058">
    <property type="entry name" value="AB_hydrolase_fold"/>
</dbReference>
<protein>
    <submittedName>
        <fullName evidence="5">LipA and NB-ARC domain protein</fullName>
    </submittedName>
</protein>
<dbReference type="GeneID" id="4703588"/>
<dbReference type="eggNOG" id="KOG2029">
    <property type="taxonomic scope" value="Eukaryota"/>
</dbReference>
<evidence type="ECO:0000256" key="1">
    <source>
        <dbReference type="ARBA" id="ARBA00007920"/>
    </source>
</evidence>
<gene>
    <name evidence="5" type="ORF">ACLA_039400</name>
</gene>
<reference evidence="5 6" key="1">
    <citation type="journal article" date="2008" name="PLoS Genet.">
        <title>Genomic islands in the pathogenic filamentous fungus Aspergillus fumigatus.</title>
        <authorList>
            <person name="Fedorova N.D."/>
            <person name="Khaldi N."/>
            <person name="Joardar V.S."/>
            <person name="Maiti R."/>
            <person name="Amedeo P."/>
            <person name="Anderson M.J."/>
            <person name="Crabtree J."/>
            <person name="Silva J.C."/>
            <person name="Badger J.H."/>
            <person name="Albarraq A."/>
            <person name="Angiuoli S."/>
            <person name="Bussey H."/>
            <person name="Bowyer P."/>
            <person name="Cotty P.J."/>
            <person name="Dyer P.S."/>
            <person name="Egan A."/>
            <person name="Galens K."/>
            <person name="Fraser-Liggett C.M."/>
            <person name="Haas B.J."/>
            <person name="Inman J.M."/>
            <person name="Kent R."/>
            <person name="Lemieux S."/>
            <person name="Malavazi I."/>
            <person name="Orvis J."/>
            <person name="Roemer T."/>
            <person name="Ronning C.M."/>
            <person name="Sundaram J.P."/>
            <person name="Sutton G."/>
            <person name="Turner G."/>
            <person name="Venter J.C."/>
            <person name="White O.R."/>
            <person name="Whitty B.R."/>
            <person name="Youngman P."/>
            <person name="Wolfe K.H."/>
            <person name="Goldman G.H."/>
            <person name="Wortman J.R."/>
            <person name="Jiang B."/>
            <person name="Denning D.W."/>
            <person name="Nierman W.C."/>
        </authorList>
    </citation>
    <scope>NUCLEOTIDE SEQUENCE [LARGE SCALE GENOMIC DNA]</scope>
    <source>
        <strain evidence="6">ATCC 1007 / CBS 513.65 / DSM 816 / NCTC 3887 / NRRL 1</strain>
    </source>
</reference>
<feature type="region of interest" description="Disordered" evidence="2">
    <location>
        <begin position="1485"/>
        <end position="1511"/>
    </location>
</feature>
<dbReference type="VEuPathDB" id="FungiDB:ACLA_039400"/>
<dbReference type="SUPFAM" id="SSF53474">
    <property type="entry name" value="alpha/beta-Hydrolases"/>
    <property type="match status" value="1"/>
</dbReference>
<comment type="similarity">
    <text evidence="1">Belongs to the putative lipase ROG1 family.</text>
</comment>
<name>A1CKQ1_ASPCL</name>
<dbReference type="InterPro" id="IPR007751">
    <property type="entry name" value="DUF676_lipase-like"/>
</dbReference>
<feature type="region of interest" description="Disordered" evidence="2">
    <location>
        <begin position="1077"/>
        <end position="1189"/>
    </location>
</feature>
<feature type="region of interest" description="Disordered" evidence="2">
    <location>
        <begin position="883"/>
        <end position="921"/>
    </location>
</feature>
<evidence type="ECO:0000313" key="6">
    <source>
        <dbReference type="Proteomes" id="UP000006701"/>
    </source>
</evidence>
<dbReference type="Pfam" id="PF00931">
    <property type="entry name" value="NB-ARC"/>
    <property type="match status" value="1"/>
</dbReference>
<dbReference type="EMBL" id="DS027056">
    <property type="protein sequence ID" value="EAW09725.1"/>
    <property type="molecule type" value="Genomic_DNA"/>
</dbReference>
<evidence type="ECO:0000313" key="5">
    <source>
        <dbReference type="EMBL" id="EAW09725.1"/>
    </source>
</evidence>
<dbReference type="SUPFAM" id="SSF52540">
    <property type="entry name" value="P-loop containing nucleoside triphosphate hydrolases"/>
    <property type="match status" value="1"/>
</dbReference>
<feature type="domain" description="DUF676" evidence="4">
    <location>
        <begin position="28"/>
        <end position="173"/>
    </location>
</feature>